<dbReference type="GO" id="GO:0003677">
    <property type="term" value="F:DNA binding"/>
    <property type="evidence" value="ECO:0007669"/>
    <property type="project" value="UniProtKB-KW"/>
</dbReference>
<dbReference type="Pfam" id="PF04397">
    <property type="entry name" value="LytTR"/>
    <property type="match status" value="1"/>
</dbReference>
<evidence type="ECO:0000313" key="3">
    <source>
        <dbReference type="EMBL" id="SNT38030.1"/>
    </source>
</evidence>
<feature type="domain" description="HTH LytTR-type" evidence="2">
    <location>
        <begin position="178"/>
        <end position="279"/>
    </location>
</feature>
<dbReference type="PANTHER" id="PTHR37299">
    <property type="entry name" value="TRANSCRIPTIONAL REGULATOR-RELATED"/>
    <property type="match status" value="1"/>
</dbReference>
<keyword evidence="1" id="KW-0812">Transmembrane</keyword>
<accession>A0A239M6E4</accession>
<dbReference type="AlphaFoldDB" id="A0A239M6E4"/>
<evidence type="ECO:0000256" key="1">
    <source>
        <dbReference type="SAM" id="Phobius"/>
    </source>
</evidence>
<feature type="transmembrane region" description="Helical" evidence="1">
    <location>
        <begin position="83"/>
        <end position="105"/>
    </location>
</feature>
<keyword evidence="1" id="KW-1133">Transmembrane helix</keyword>
<dbReference type="Gene3D" id="2.40.50.1020">
    <property type="entry name" value="LytTr DNA-binding domain"/>
    <property type="match status" value="1"/>
</dbReference>
<dbReference type="Proteomes" id="UP000198393">
    <property type="component" value="Unassembled WGS sequence"/>
</dbReference>
<evidence type="ECO:0000313" key="4">
    <source>
        <dbReference type="Proteomes" id="UP000198393"/>
    </source>
</evidence>
<dbReference type="PROSITE" id="PS50930">
    <property type="entry name" value="HTH_LYTTR"/>
    <property type="match status" value="1"/>
</dbReference>
<proteinExistence type="predicted"/>
<dbReference type="InterPro" id="IPR007492">
    <property type="entry name" value="LytTR_DNA-bd_dom"/>
</dbReference>
<dbReference type="RefSeq" id="WP_089358324.1">
    <property type="nucleotide sequence ID" value="NZ_FZPD01000007.1"/>
</dbReference>
<dbReference type="SMART" id="SM00850">
    <property type="entry name" value="LytTR"/>
    <property type="match status" value="1"/>
</dbReference>
<name>A0A239M6E4_EKHLU</name>
<dbReference type="EMBL" id="FZPD01000007">
    <property type="protein sequence ID" value="SNT38030.1"/>
    <property type="molecule type" value="Genomic_DNA"/>
</dbReference>
<dbReference type="PANTHER" id="PTHR37299:SF1">
    <property type="entry name" value="STAGE 0 SPORULATION PROTEIN A HOMOLOG"/>
    <property type="match status" value="1"/>
</dbReference>
<evidence type="ECO:0000259" key="2">
    <source>
        <dbReference type="PROSITE" id="PS50930"/>
    </source>
</evidence>
<reference evidence="3 4" key="1">
    <citation type="submission" date="2017-06" db="EMBL/GenBank/DDBJ databases">
        <authorList>
            <person name="Kim H.J."/>
            <person name="Triplett B.A."/>
        </authorList>
    </citation>
    <scope>NUCLEOTIDE SEQUENCE [LARGE SCALE GENOMIC DNA]</scope>
    <source>
        <strain evidence="3 4">DSM 19307</strain>
    </source>
</reference>
<dbReference type="GO" id="GO:0000156">
    <property type="term" value="F:phosphorelay response regulator activity"/>
    <property type="evidence" value="ECO:0007669"/>
    <property type="project" value="InterPro"/>
</dbReference>
<feature type="transmembrane region" description="Helical" evidence="1">
    <location>
        <begin position="117"/>
        <end position="141"/>
    </location>
</feature>
<keyword evidence="3" id="KW-0238">DNA-binding</keyword>
<sequence length="282" mass="33006">MNRRTSILLIAFIIGLIFFDAFQQKYYLETFDLSPTGNVSFLELLGNHLIRWFFWIVVNIPFGLIVWNLYFKKKPPTNKDWMLISICIFVNALFSIALISTHSIIAQGVPFIEFWEFFEFFIFQKGLTFALASSMVTLLLFNHSKLKTISKQEVEIKNLKKTTSDLKEVLHQDETPHLNIKTGYKLKPVPLEDIIWIQSDDYCVKIHTAETTFTLRQSLKALEDKLSPFRFIRIHRTALVNLDYLDQINYETAKVRLLNETEVPYSKTGYKSLKEKMRDISA</sequence>
<protein>
    <submittedName>
        <fullName evidence="3">LytTr DNA-binding domain-containing protein</fullName>
    </submittedName>
</protein>
<organism evidence="3 4">
    <name type="scientific">Ekhidna lutea</name>
    <dbReference type="NCBI Taxonomy" id="447679"/>
    <lineage>
        <taxon>Bacteria</taxon>
        <taxon>Pseudomonadati</taxon>
        <taxon>Bacteroidota</taxon>
        <taxon>Cytophagia</taxon>
        <taxon>Cytophagales</taxon>
        <taxon>Reichenbachiellaceae</taxon>
        <taxon>Ekhidna</taxon>
    </lineage>
</organism>
<keyword evidence="4" id="KW-1185">Reference proteome</keyword>
<gene>
    <name evidence="3" type="ORF">SAMN05421640_3651</name>
</gene>
<dbReference type="OrthoDB" id="980061at2"/>
<dbReference type="InterPro" id="IPR046947">
    <property type="entry name" value="LytR-like"/>
</dbReference>
<keyword evidence="1" id="KW-0472">Membrane</keyword>
<feature type="transmembrane region" description="Helical" evidence="1">
    <location>
        <begin position="52"/>
        <end position="71"/>
    </location>
</feature>